<protein>
    <submittedName>
        <fullName evidence="1">Uncharacterized protein</fullName>
    </submittedName>
</protein>
<name>A0AAE9BP11_9CAUD</name>
<dbReference type="Proteomes" id="UP000828768">
    <property type="component" value="Segment"/>
</dbReference>
<keyword evidence="2" id="KW-1185">Reference proteome</keyword>
<organism evidence="1 2">
    <name type="scientific">Synechococcus T7-like virus S-TIP28</name>
    <dbReference type="NCBI Taxonomy" id="1332140"/>
    <lineage>
        <taxon>Viruses</taxon>
        <taxon>Duplodnaviria</taxon>
        <taxon>Heunggongvirae</taxon>
        <taxon>Uroviricota</taxon>
        <taxon>Caudoviricetes</taxon>
        <taxon>Autographivirales</taxon>
        <taxon>Autographivirales incertae sedis</taxon>
        <taxon>Tiranvirus</taxon>
        <taxon>Tiranvirus STIP28</taxon>
    </lineage>
</organism>
<evidence type="ECO:0000313" key="1">
    <source>
        <dbReference type="EMBL" id="UAW01062.1"/>
    </source>
</evidence>
<gene>
    <name evidence="1" type="ORF">STIP28_20</name>
</gene>
<evidence type="ECO:0000313" key="2">
    <source>
        <dbReference type="Proteomes" id="UP000828768"/>
    </source>
</evidence>
<reference evidence="1" key="1">
    <citation type="submission" date="2021-08" db="EMBL/GenBank/DDBJ databases">
        <authorList>
            <person name="Shitrit D."/>
            <person name="Kirzner S."/>
            <person name="Dekel-Bird N.P."/>
            <person name="Avrani S."/>
            <person name="Sabehi G."/>
            <person name="Perkarsky I."/>
            <person name="Peleg M."/>
            <person name="Tahan R."/>
            <person name="Kondratyeva K."/>
            <person name="Lindell D."/>
        </authorList>
    </citation>
    <scope>NUCLEOTIDE SEQUENCE</scope>
</reference>
<dbReference type="EMBL" id="MZ803112">
    <property type="protein sequence ID" value="UAW01062.1"/>
    <property type="molecule type" value="Genomic_DNA"/>
</dbReference>
<proteinExistence type="predicted"/>
<accession>A0AAE9BP11</accession>
<sequence length="62" mass="7157">MILDTYEIDPSPMASAQQKFFAEQEAQEGGRFDVDDYEYLQSLALSRDSLLAREAYNRSFDL</sequence>